<name>A0AAN0PAA1_ACISD</name>
<dbReference type="PIRSF" id="PIRSF014677">
    <property type="entry name" value="UCP014677"/>
    <property type="match status" value="1"/>
</dbReference>
<accession>A0AAN0PAA1</accession>
<gene>
    <name evidence="1" type="ordered locus">AOLE_14485</name>
</gene>
<reference evidence="1 2" key="1">
    <citation type="journal article" date="2010" name="J. Bacteriol.">
        <title>Complete genome sequence of the diesel-degrading Acinetobacter sp. strain DR1.</title>
        <authorList>
            <person name="Jung J."/>
            <person name="Baek J.H."/>
            <person name="Park W."/>
        </authorList>
    </citation>
    <scope>NUCLEOTIDE SEQUENCE [LARGE SCALE GENOMIC DNA]</scope>
    <source>
        <strain evidence="2">JCM 16667 / KCTC 23045 / DR1</strain>
    </source>
</reference>
<dbReference type="KEGG" id="acd:AOLE_14485"/>
<protein>
    <recommendedName>
        <fullName evidence="3">SIR2-like domain-containing protein</fullName>
    </recommendedName>
</protein>
<proteinExistence type="predicted"/>
<dbReference type="Proteomes" id="UP000000392">
    <property type="component" value="Chromosome"/>
</dbReference>
<dbReference type="InterPro" id="IPR011202">
    <property type="entry name" value="UCP014677"/>
</dbReference>
<evidence type="ECO:0008006" key="3">
    <source>
        <dbReference type="Google" id="ProtNLM"/>
    </source>
</evidence>
<dbReference type="Pfam" id="PF13289">
    <property type="entry name" value="SIR2_2"/>
    <property type="match status" value="1"/>
</dbReference>
<evidence type="ECO:0000313" key="1">
    <source>
        <dbReference type="EMBL" id="ADI91784.1"/>
    </source>
</evidence>
<dbReference type="GeneID" id="9383322"/>
<dbReference type="RefSeq" id="WP_013198633.1">
    <property type="nucleotide sequence ID" value="NC_014259.1"/>
</dbReference>
<evidence type="ECO:0000313" key="2">
    <source>
        <dbReference type="Proteomes" id="UP000000392"/>
    </source>
</evidence>
<dbReference type="AlphaFoldDB" id="A0AAN0PAA1"/>
<organism evidence="1 2">
    <name type="scientific">Acinetobacter oleivorans (strain JCM 16667 / KCTC 23045 / DR1)</name>
    <dbReference type="NCBI Taxonomy" id="436717"/>
    <lineage>
        <taxon>Bacteria</taxon>
        <taxon>Pseudomonadati</taxon>
        <taxon>Pseudomonadota</taxon>
        <taxon>Gammaproteobacteria</taxon>
        <taxon>Moraxellales</taxon>
        <taxon>Moraxellaceae</taxon>
        <taxon>Acinetobacter</taxon>
    </lineage>
</organism>
<sequence>MDIFDFINNYKNHPVLFIGTGFSLRYLSNSYSWEGLLKKIAFELKGNNEFFHDLKGQVYDRRSGTYDFMRLASLLQEEFNNQISADRNGKFKEINDEYYNKSDEGITSDKFKIYISKLLNELNIKEEKREELEVFNLLSKNISSIITTNYDNLIEVVTEFDPLVGNNILLSNPYGSVYKIHGSVENPEELVFTSDDYSEFDQRYDLIRAQLISLFVHNPIVFIGYSVNDVNIKKILSTIYKYVQLNSTQAELIRNNFLLVEYQEGSDSLEILDHDIDVDGNTLRINKLKTDNYIELYRALESLSLPVSTYEIRRVLDNVKDITSGGTIKVSIADDIDQLKNSERILAISPKSKPTIEYTYTDSSQLIIDYFEIIDNKSENLVKLIDEFPVSRTHWFPIFGFANIVPDLFKAETLKTQQRTKLANNFKTNMSRFDSLGLKNINEVLIAENIPESYKIEYIFYKIYNNSFDLDDLKEYLLKINGDLDSNYKKLLCLYDFKKYEN</sequence>
<dbReference type="EMBL" id="CP002080">
    <property type="protein sequence ID" value="ADI91784.1"/>
    <property type="molecule type" value="Genomic_DNA"/>
</dbReference>